<dbReference type="InterPro" id="IPR025054">
    <property type="entry name" value="DUF3991"/>
</dbReference>
<dbReference type="Proteomes" id="UP001200089">
    <property type="component" value="Unassembled WGS sequence"/>
</dbReference>
<reference evidence="2" key="1">
    <citation type="submission" date="2022-01" db="EMBL/GenBank/DDBJ databases">
        <title>Collection of gut derived symbiotic bacterial strains cultured from healthy donors.</title>
        <authorList>
            <person name="Lin H."/>
            <person name="Kohout C."/>
            <person name="Waligurski E."/>
            <person name="Pamer E.G."/>
        </authorList>
    </citation>
    <scope>NUCLEOTIDE SEQUENCE</scope>
    <source>
        <strain evidence="2">DFI.1.11</strain>
    </source>
</reference>
<accession>A0AAW5CRL4</accession>
<evidence type="ECO:0000313" key="3">
    <source>
        <dbReference type="Proteomes" id="UP001200089"/>
    </source>
</evidence>
<evidence type="ECO:0000259" key="1">
    <source>
        <dbReference type="Pfam" id="PF13154"/>
    </source>
</evidence>
<dbReference type="Pfam" id="PF13154">
    <property type="entry name" value="DUF3991"/>
    <property type="match status" value="1"/>
</dbReference>
<dbReference type="Pfam" id="PF13155">
    <property type="entry name" value="Toprim_2"/>
    <property type="match status" value="1"/>
</dbReference>
<dbReference type="RefSeq" id="WP_237971506.1">
    <property type="nucleotide sequence ID" value="NZ_JAKNDE010000005.1"/>
</dbReference>
<organism evidence="2 3">
    <name type="scientific">Blautia massiliensis</name>
    <name type="common">ex Durand et al. 2017</name>
    <dbReference type="NCBI Taxonomy" id="1737424"/>
    <lineage>
        <taxon>Bacteria</taxon>
        <taxon>Bacillati</taxon>
        <taxon>Bacillota</taxon>
        <taxon>Clostridia</taxon>
        <taxon>Lachnospirales</taxon>
        <taxon>Lachnospiraceae</taxon>
        <taxon>Blautia</taxon>
    </lineage>
</organism>
<dbReference type="SUPFAM" id="SSF57783">
    <property type="entry name" value="Zinc beta-ribbon"/>
    <property type="match status" value="1"/>
</dbReference>
<comment type="caution">
    <text evidence="2">The sequence shown here is derived from an EMBL/GenBank/DDBJ whole genome shotgun (WGS) entry which is preliminary data.</text>
</comment>
<feature type="domain" description="DUF3991" evidence="1">
    <location>
        <begin position="129"/>
        <end position="196"/>
    </location>
</feature>
<evidence type="ECO:0000313" key="2">
    <source>
        <dbReference type="EMBL" id="MCG5033005.1"/>
    </source>
</evidence>
<proteinExistence type="predicted"/>
<gene>
    <name evidence="2" type="ORF">L0P48_05175</name>
</gene>
<dbReference type="EMBL" id="JAKNDE010000005">
    <property type="protein sequence ID" value="MCG5033005.1"/>
    <property type="molecule type" value="Genomic_DNA"/>
</dbReference>
<protein>
    <submittedName>
        <fullName evidence="2">DUF3991 and toprim domain-containing protein</fullName>
    </submittedName>
</protein>
<dbReference type="Gene3D" id="3.40.1360.10">
    <property type="match status" value="1"/>
</dbReference>
<dbReference type="AlphaFoldDB" id="A0AAW5CRL4"/>
<sequence length="330" mass="37608">MRTNRPYVQIDPDVLERVRQIDLLSYLREFEPSNLVKVKGTSNVYCTAEHDSLKISNGKWYWWSRGFGGYSALDYLIKVKEYDFVEAVEILTGQALADWKPPPPAEKKDEPKVLLLPPKFKNCDRVLQYLFGRGIDYQLIQECVADDTIYESADYHNAVFIGKDESGTPKYAALRSTLGSTFKQDASGSDKRYSFRLLAREPTDTLHLFEATIDLLSYATYLKCEGKDYKSESLLSLSGVYQPKKEIKDSKIPIALTTFLSANPQIKTIVLHLDNDKAGRLCTATLKELLQKDYKIVDDPPPVGKDFNDFLLSYLEIARPMPKCERSDAR</sequence>
<name>A0AAW5CRL4_9FIRM</name>